<dbReference type="GO" id="GO:0003688">
    <property type="term" value="F:DNA replication origin binding"/>
    <property type="evidence" value="ECO:0007669"/>
    <property type="project" value="UniProtKB-UniRule"/>
</dbReference>
<comment type="subcellular location">
    <subcellularLocation>
        <location evidence="1 6">Nucleus</location>
    </subcellularLocation>
</comment>
<protein>
    <recommendedName>
        <fullName evidence="3 6">Origin recognition complex subunit 2</fullName>
    </recommendedName>
</protein>
<dbReference type="Pfam" id="PF04084">
    <property type="entry name" value="RecA-like_ORC2"/>
    <property type="match status" value="1"/>
</dbReference>
<evidence type="ECO:0000256" key="2">
    <source>
        <dbReference type="ARBA" id="ARBA00007421"/>
    </source>
</evidence>
<dbReference type="EMBL" id="UZAK01035890">
    <property type="protein sequence ID" value="VDP52755.1"/>
    <property type="molecule type" value="Genomic_DNA"/>
</dbReference>
<proteinExistence type="inferred from homology"/>
<dbReference type="PANTHER" id="PTHR14052:SF0">
    <property type="entry name" value="ORIGIN RECOGNITION COMPLEX SUBUNIT 2"/>
    <property type="match status" value="1"/>
</dbReference>
<evidence type="ECO:0000259" key="7">
    <source>
        <dbReference type="Pfam" id="PF04084"/>
    </source>
</evidence>
<comment type="subunit">
    <text evidence="6">Component of the origin recognition complex (ORC).</text>
</comment>
<dbReference type="Proteomes" id="UP000279833">
    <property type="component" value="Unassembled WGS sequence"/>
</dbReference>
<dbReference type="AlphaFoldDB" id="A0A183KEL4"/>
<evidence type="ECO:0000256" key="5">
    <source>
        <dbReference type="ARBA" id="ARBA00023242"/>
    </source>
</evidence>
<sequence length="211" mass="23655">AEKSPLFLLLNNIDGPGLRNGKAQAILARLAEIQHIHLVASLDHANMPLLWSHNELARFSWIWEDCTNFCNYTEESSFANSQILQNILGGIGSGSDTTGSVGAMFASLRQVASSLTQNARDIFRMIVEYQLETPFQDGKGAISGIAMEDLYWRCRDAFLTSNETTLKAQLTEFRDHKLIKIKKGPDGTEFIFIPMDTDNLQKLLQNIDTFQ</sequence>
<dbReference type="Pfam" id="PF24882">
    <property type="entry name" value="WHD_ORC2"/>
    <property type="match status" value="1"/>
</dbReference>
<dbReference type="WBParaSite" id="SCUD_0001346101-mRNA-1">
    <property type="protein sequence ID" value="SCUD_0001346101-mRNA-1"/>
    <property type="gene ID" value="SCUD_0001346101"/>
</dbReference>
<dbReference type="InterPro" id="IPR056772">
    <property type="entry name" value="RecA-like_ORC2"/>
</dbReference>
<evidence type="ECO:0000256" key="3">
    <source>
        <dbReference type="ARBA" id="ARBA00019080"/>
    </source>
</evidence>
<feature type="domain" description="Origin recognition complex subunit 2 winged-helix" evidence="8">
    <location>
        <begin position="140"/>
        <end position="198"/>
    </location>
</feature>
<name>A0A183KEL4_9TREM</name>
<accession>A0A183KEL4</accession>
<dbReference type="InterPro" id="IPR007220">
    <property type="entry name" value="ORC2"/>
</dbReference>
<comment type="similarity">
    <text evidence="2 6">Belongs to the ORC2 family.</text>
</comment>
<feature type="domain" description="Origin recognition complex subunit 2 RecA-like" evidence="7">
    <location>
        <begin position="4"/>
        <end position="66"/>
    </location>
</feature>
<keyword evidence="10" id="KW-1185">Reference proteome</keyword>
<dbReference type="STRING" id="6186.A0A183KEL4"/>
<reference evidence="11" key="1">
    <citation type="submission" date="2016-06" db="UniProtKB">
        <authorList>
            <consortium name="WormBaseParasite"/>
        </authorList>
    </citation>
    <scope>IDENTIFICATION</scope>
</reference>
<evidence type="ECO:0000313" key="10">
    <source>
        <dbReference type="Proteomes" id="UP000279833"/>
    </source>
</evidence>
<organism evidence="11">
    <name type="scientific">Schistosoma curassoni</name>
    <dbReference type="NCBI Taxonomy" id="6186"/>
    <lineage>
        <taxon>Eukaryota</taxon>
        <taxon>Metazoa</taxon>
        <taxon>Spiralia</taxon>
        <taxon>Lophotrochozoa</taxon>
        <taxon>Platyhelminthes</taxon>
        <taxon>Trematoda</taxon>
        <taxon>Digenea</taxon>
        <taxon>Strigeidida</taxon>
        <taxon>Schistosomatoidea</taxon>
        <taxon>Schistosomatidae</taxon>
        <taxon>Schistosoma</taxon>
    </lineage>
</organism>
<gene>
    <name evidence="9" type="ORF">SCUD_LOCUS13458</name>
</gene>
<dbReference type="PANTHER" id="PTHR14052">
    <property type="entry name" value="ORIGIN RECOGNITION COMPLEX SUBUNIT 2"/>
    <property type="match status" value="1"/>
</dbReference>
<evidence type="ECO:0000313" key="11">
    <source>
        <dbReference type="WBParaSite" id="SCUD_0001346101-mRNA-1"/>
    </source>
</evidence>
<evidence type="ECO:0000256" key="6">
    <source>
        <dbReference type="RuleBase" id="RU368084"/>
    </source>
</evidence>
<keyword evidence="5 6" id="KW-0539">Nucleus</keyword>
<keyword evidence="4 6" id="KW-0235">DNA replication</keyword>
<evidence type="ECO:0000256" key="1">
    <source>
        <dbReference type="ARBA" id="ARBA00004123"/>
    </source>
</evidence>
<dbReference type="InterPro" id="IPR056773">
    <property type="entry name" value="WHD_ORC2"/>
</dbReference>
<evidence type="ECO:0000313" key="9">
    <source>
        <dbReference type="EMBL" id="VDP52755.1"/>
    </source>
</evidence>
<dbReference type="GO" id="GO:0006260">
    <property type="term" value="P:DNA replication"/>
    <property type="evidence" value="ECO:0007669"/>
    <property type="project" value="UniProtKB-UniRule"/>
</dbReference>
<dbReference type="GO" id="GO:0005664">
    <property type="term" value="C:nuclear origin of replication recognition complex"/>
    <property type="evidence" value="ECO:0007669"/>
    <property type="project" value="UniProtKB-UniRule"/>
</dbReference>
<reference evidence="9 10" key="2">
    <citation type="submission" date="2018-11" db="EMBL/GenBank/DDBJ databases">
        <authorList>
            <consortium name="Pathogen Informatics"/>
        </authorList>
    </citation>
    <scope>NUCLEOTIDE SEQUENCE [LARGE SCALE GENOMIC DNA]</scope>
    <source>
        <strain evidence="9">Dakar</strain>
        <strain evidence="10">Dakar, Senegal</strain>
    </source>
</reference>
<evidence type="ECO:0000259" key="8">
    <source>
        <dbReference type="Pfam" id="PF24882"/>
    </source>
</evidence>
<comment type="function">
    <text evidence="6">Component of the origin recognition complex (ORC) that binds origins of replication. DNA-binding is ATP-dependent. ORC is required to assemble the pre-replication complex necessary to initiate DNA replication.</text>
</comment>
<evidence type="ECO:0000256" key="4">
    <source>
        <dbReference type="ARBA" id="ARBA00022705"/>
    </source>
</evidence>